<name>A0A177C9F1_9PLEO</name>
<dbReference type="EMBL" id="KV441555">
    <property type="protein sequence ID" value="OAG03350.1"/>
    <property type="molecule type" value="Genomic_DNA"/>
</dbReference>
<dbReference type="RefSeq" id="XP_018033715.1">
    <property type="nucleotide sequence ID" value="XM_018183145.1"/>
</dbReference>
<protein>
    <submittedName>
        <fullName evidence="2">Uncharacterized protein</fullName>
    </submittedName>
</protein>
<organism evidence="2 3">
    <name type="scientific">Paraphaeosphaeria sporulosa</name>
    <dbReference type="NCBI Taxonomy" id="1460663"/>
    <lineage>
        <taxon>Eukaryota</taxon>
        <taxon>Fungi</taxon>
        <taxon>Dikarya</taxon>
        <taxon>Ascomycota</taxon>
        <taxon>Pezizomycotina</taxon>
        <taxon>Dothideomycetes</taxon>
        <taxon>Pleosporomycetidae</taxon>
        <taxon>Pleosporales</taxon>
        <taxon>Massarineae</taxon>
        <taxon>Didymosphaeriaceae</taxon>
        <taxon>Paraphaeosphaeria</taxon>
    </lineage>
</organism>
<dbReference type="AlphaFoldDB" id="A0A177C9F1"/>
<evidence type="ECO:0000256" key="1">
    <source>
        <dbReference type="SAM" id="MobiDB-lite"/>
    </source>
</evidence>
<gene>
    <name evidence="2" type="ORF">CC84DRAFT_1220216</name>
</gene>
<dbReference type="GeneID" id="28766631"/>
<sequence>MEDRDEVLSSKKWYLFGRWSNELPTENQRQELDHKVIHVVNQTPVELDTSEHPQELEPEASQHPQEIGPNSTQELGPNSPQQPQKIHPASSNQIPAVVVDSSRRPQALDPEAVEAPQESGSSQVDIHLGKVSR</sequence>
<feature type="compositionally biased region" description="Polar residues" evidence="1">
    <location>
        <begin position="62"/>
        <end position="94"/>
    </location>
</feature>
<reference evidence="2 3" key="1">
    <citation type="submission" date="2016-05" db="EMBL/GenBank/DDBJ databases">
        <title>Comparative analysis of secretome profiles of manganese(II)-oxidizing ascomycete fungi.</title>
        <authorList>
            <consortium name="DOE Joint Genome Institute"/>
            <person name="Zeiner C.A."/>
            <person name="Purvine S.O."/>
            <person name="Zink E.M."/>
            <person name="Wu S."/>
            <person name="Pasa-Tolic L."/>
            <person name="Chaput D.L."/>
            <person name="Haridas S."/>
            <person name="Grigoriev I.V."/>
            <person name="Santelli C.M."/>
            <person name="Hansel C.M."/>
        </authorList>
    </citation>
    <scope>NUCLEOTIDE SEQUENCE [LARGE SCALE GENOMIC DNA]</scope>
    <source>
        <strain evidence="2 3">AP3s5-JAC2a</strain>
    </source>
</reference>
<evidence type="ECO:0000313" key="3">
    <source>
        <dbReference type="Proteomes" id="UP000077069"/>
    </source>
</evidence>
<proteinExistence type="predicted"/>
<dbReference type="InParanoid" id="A0A177C9F1"/>
<keyword evidence="3" id="KW-1185">Reference proteome</keyword>
<accession>A0A177C9F1</accession>
<evidence type="ECO:0000313" key="2">
    <source>
        <dbReference type="EMBL" id="OAG03350.1"/>
    </source>
</evidence>
<dbReference type="Proteomes" id="UP000077069">
    <property type="component" value="Unassembled WGS sequence"/>
</dbReference>
<dbReference type="OrthoDB" id="3798899at2759"/>
<feature type="region of interest" description="Disordered" evidence="1">
    <location>
        <begin position="42"/>
        <end position="133"/>
    </location>
</feature>